<feature type="compositionally biased region" description="Pro residues" evidence="2">
    <location>
        <begin position="973"/>
        <end position="989"/>
    </location>
</feature>
<reference evidence="4" key="3">
    <citation type="submission" date="2025-09" db="UniProtKB">
        <authorList>
            <consortium name="Ensembl"/>
        </authorList>
    </citation>
    <scope>IDENTIFICATION</scope>
</reference>
<evidence type="ECO:0000313" key="5">
    <source>
        <dbReference type="Proteomes" id="UP000694580"/>
    </source>
</evidence>
<reference evidence="4" key="2">
    <citation type="submission" date="2025-08" db="UniProtKB">
        <authorList>
            <consortium name="Ensembl"/>
        </authorList>
    </citation>
    <scope>IDENTIFICATION</scope>
</reference>
<feature type="compositionally biased region" description="Polar residues" evidence="2">
    <location>
        <begin position="771"/>
        <end position="784"/>
    </location>
</feature>
<gene>
    <name evidence="4" type="primary">ATXN2L</name>
</gene>
<evidence type="ECO:0000259" key="3">
    <source>
        <dbReference type="SMART" id="SM01272"/>
    </source>
</evidence>
<feature type="compositionally biased region" description="Basic and acidic residues" evidence="2">
    <location>
        <begin position="314"/>
        <end position="329"/>
    </location>
</feature>
<feature type="compositionally biased region" description="Low complexity" evidence="2">
    <location>
        <begin position="990"/>
        <end position="999"/>
    </location>
</feature>
<feature type="compositionally biased region" description="Low complexity" evidence="2">
    <location>
        <begin position="340"/>
        <end position="357"/>
    </location>
</feature>
<dbReference type="Pfam" id="PF07145">
    <property type="entry name" value="PAM2"/>
    <property type="match status" value="1"/>
</dbReference>
<feature type="region of interest" description="Disordered" evidence="2">
    <location>
        <begin position="1"/>
        <end position="56"/>
    </location>
</feature>
<feature type="compositionally biased region" description="Polar residues" evidence="2">
    <location>
        <begin position="358"/>
        <end position="370"/>
    </location>
</feature>
<feature type="compositionally biased region" description="Basic and acidic residues" evidence="2">
    <location>
        <begin position="650"/>
        <end position="670"/>
    </location>
</feature>
<accession>A0AAY4EUZ0</accession>
<dbReference type="RefSeq" id="XP_028841672.1">
    <property type="nucleotide sequence ID" value="XM_028985839.1"/>
</dbReference>
<dbReference type="PRINTS" id="PR01217">
    <property type="entry name" value="PRICHEXTENSN"/>
</dbReference>
<proteinExistence type="inferred from homology"/>
<evidence type="ECO:0000256" key="1">
    <source>
        <dbReference type="ARBA" id="ARBA00007503"/>
    </source>
</evidence>
<feature type="compositionally biased region" description="Basic and acidic residues" evidence="2">
    <location>
        <begin position="526"/>
        <end position="538"/>
    </location>
</feature>
<dbReference type="SMART" id="SM01272">
    <property type="entry name" value="LsmAD"/>
    <property type="match status" value="1"/>
</dbReference>
<feature type="compositionally biased region" description="Low complexity" evidence="2">
    <location>
        <begin position="893"/>
        <end position="905"/>
    </location>
</feature>
<dbReference type="GeneID" id="114793721"/>
<dbReference type="Pfam" id="PF14438">
    <property type="entry name" value="SM-ATX"/>
    <property type="match status" value="1"/>
</dbReference>
<dbReference type="GO" id="GO:0034063">
    <property type="term" value="P:stress granule assembly"/>
    <property type="evidence" value="ECO:0007669"/>
    <property type="project" value="TreeGrafter"/>
</dbReference>
<dbReference type="InterPro" id="IPR009818">
    <property type="entry name" value="PAM2_motif"/>
</dbReference>
<keyword evidence="5" id="KW-1185">Reference proteome</keyword>
<feature type="region of interest" description="Disordered" evidence="2">
    <location>
        <begin position="259"/>
        <end position="716"/>
    </location>
</feature>
<feature type="region of interest" description="Disordered" evidence="2">
    <location>
        <begin position="825"/>
        <end position="1038"/>
    </location>
</feature>
<evidence type="ECO:0000313" key="4">
    <source>
        <dbReference type="Ensembl" id="ENSDCDP00010061515.1"/>
    </source>
</evidence>
<feature type="compositionally biased region" description="Polar residues" evidence="2">
    <location>
        <begin position="507"/>
        <end position="525"/>
    </location>
</feature>
<dbReference type="GeneTree" id="ENSGT00940000157795"/>
<feature type="compositionally biased region" description="Pro residues" evidence="2">
    <location>
        <begin position="1029"/>
        <end position="1038"/>
    </location>
</feature>
<feature type="compositionally biased region" description="Polar residues" evidence="2">
    <location>
        <begin position="950"/>
        <end position="959"/>
    </location>
</feature>
<dbReference type="PANTHER" id="PTHR12854">
    <property type="entry name" value="ATAXIN 2-RELATED"/>
    <property type="match status" value="1"/>
</dbReference>
<dbReference type="InterPro" id="IPR009604">
    <property type="entry name" value="LsmAD_domain"/>
</dbReference>
<feature type="compositionally biased region" description="Low complexity" evidence="2">
    <location>
        <begin position="541"/>
        <end position="553"/>
    </location>
</feature>
<dbReference type="InterPro" id="IPR025852">
    <property type="entry name" value="SM_dom_ATX"/>
</dbReference>
<dbReference type="GO" id="GO:0003729">
    <property type="term" value="F:mRNA binding"/>
    <property type="evidence" value="ECO:0007669"/>
    <property type="project" value="TreeGrafter"/>
</dbReference>
<feature type="compositionally biased region" description="Polar residues" evidence="2">
    <location>
        <begin position="419"/>
        <end position="450"/>
    </location>
</feature>
<dbReference type="Pfam" id="PF06741">
    <property type="entry name" value="LsmAD"/>
    <property type="match status" value="1"/>
</dbReference>
<dbReference type="GO" id="GO:0010494">
    <property type="term" value="C:cytoplasmic stress granule"/>
    <property type="evidence" value="ECO:0007669"/>
    <property type="project" value="TreeGrafter"/>
</dbReference>
<organism evidence="4 5">
    <name type="scientific">Denticeps clupeoides</name>
    <name type="common">denticle herring</name>
    <dbReference type="NCBI Taxonomy" id="299321"/>
    <lineage>
        <taxon>Eukaryota</taxon>
        <taxon>Metazoa</taxon>
        <taxon>Chordata</taxon>
        <taxon>Craniata</taxon>
        <taxon>Vertebrata</taxon>
        <taxon>Euteleostomi</taxon>
        <taxon>Actinopterygii</taxon>
        <taxon>Neopterygii</taxon>
        <taxon>Teleostei</taxon>
        <taxon>Clupei</taxon>
        <taxon>Clupeiformes</taxon>
        <taxon>Denticipitoidei</taxon>
        <taxon>Denticipitidae</taxon>
        <taxon>Denticeps</taxon>
    </lineage>
</organism>
<dbReference type="Proteomes" id="UP000694580">
    <property type="component" value="Chromosome 7"/>
</dbReference>
<dbReference type="InterPro" id="IPR045117">
    <property type="entry name" value="ATXN2-like"/>
</dbReference>
<feature type="compositionally biased region" description="Low complexity" evidence="2">
    <location>
        <begin position="600"/>
        <end position="634"/>
    </location>
</feature>
<comment type="similarity">
    <text evidence="1">Belongs to the ataxin-2 family.</text>
</comment>
<feature type="compositionally biased region" description="Pro residues" evidence="2">
    <location>
        <begin position="696"/>
        <end position="715"/>
    </location>
</feature>
<feature type="compositionally biased region" description="Pro residues" evidence="2">
    <location>
        <begin position="872"/>
        <end position="892"/>
    </location>
</feature>
<reference evidence="4 5" key="1">
    <citation type="submission" date="2020-06" db="EMBL/GenBank/DDBJ databases">
        <authorList>
            <consortium name="Wellcome Sanger Institute Data Sharing"/>
        </authorList>
    </citation>
    <scope>NUCLEOTIDE SEQUENCE [LARGE SCALE GENOMIC DNA]</scope>
</reference>
<dbReference type="Ensembl" id="ENSDCDT00010072285.1">
    <property type="protein sequence ID" value="ENSDCDP00010061515.1"/>
    <property type="gene ID" value="ENSDCDG00010033940.1"/>
</dbReference>
<feature type="compositionally biased region" description="Low complexity" evidence="2">
    <location>
        <begin position="1"/>
        <end position="37"/>
    </location>
</feature>
<feature type="compositionally biased region" description="Low complexity" evidence="2">
    <location>
        <begin position="402"/>
        <end position="412"/>
    </location>
</feature>
<feature type="compositionally biased region" description="Polar residues" evidence="2">
    <location>
        <begin position="45"/>
        <end position="56"/>
    </location>
</feature>
<feature type="compositionally biased region" description="Basic and acidic residues" evidence="2">
    <location>
        <begin position="589"/>
        <end position="599"/>
    </location>
</feature>
<dbReference type="AlphaFoldDB" id="A0AAY4EUZ0"/>
<feature type="compositionally biased region" description="Polar residues" evidence="2">
    <location>
        <begin position="925"/>
        <end position="940"/>
    </location>
</feature>
<feature type="domain" description="LsmAD" evidence="3">
    <location>
        <begin position="214"/>
        <end position="283"/>
    </location>
</feature>
<evidence type="ECO:0000256" key="2">
    <source>
        <dbReference type="SAM" id="MobiDB-lite"/>
    </source>
</evidence>
<dbReference type="PANTHER" id="PTHR12854:SF8">
    <property type="entry name" value="ATAXIN-2-LIKE PROTEIN"/>
    <property type="match status" value="1"/>
</dbReference>
<feature type="region of interest" description="Disordered" evidence="2">
    <location>
        <begin position="757"/>
        <end position="789"/>
    </location>
</feature>
<protein>
    <recommendedName>
        <fullName evidence="3">LsmAD domain-containing protein</fullName>
    </recommendedName>
</protein>
<feature type="compositionally biased region" description="Basic and acidic residues" evidence="2">
    <location>
        <begin position="263"/>
        <end position="294"/>
    </location>
</feature>
<sequence>MSFRRQNNQQQPGPGGRKTSNGTTGPPGLSSTPTGTNMSRPTAGRTRNSVKPPSQSPVFEGVYNNARMLHFLTAVVGSTCDVRVKNGSVYEGIFKTLSSRCELAVDAVHKVKSEDGDGGGGGAPPRIEEITDTMIFSPNDLITMTCRDVDLNFATRDTFTDSAISSSRVNGEHREKVLQRWDGGDSNGENFDLEADASNGWDASEMFRYNEENYGVKSTYDSSLSMYTVPLERGNTEGYRQREARAARLASEIESSPQYRHRVALENDEGRTEEEKFSSVMRDREREERERGRDSPSFSNPGSREGKYIPLPQRAREREMSSRGERDRVGPQSSLPNRAGRPGSQSSSPRPSLPSGGCQPSPSTDRSSPLSVRGVYSSSPSQSSLPTQTPAEIAPNSPPILPHSLSHPQSLSEARPVNGVSSRTSPKSQRPVQANRPIRTNSHSSPTVSRSPKPDAPSQDPPLVSPGYLDTSSVSMVTLKATGPTPLFPVDVNEILSKERTEGPVSPQESKNNKGHSVSSLQQRSQIEELKKFGKEFRLQSSPSPSSHRTSAPPGEPCQSSPTPQPECSELAPSTEPKPAPPPNASQEHLLEDRGREMSVEGVVSPAPASVSSSTPSVSIPAPASQTAAAAPPALDRQTAGTPQPARTPGSEESRPEVSERPDGVADQVKKSTLNPNAKEFNPTKAPLNLAKPSSTPTPPRPTPPSPVVLPPPPGQGTMYNAQYLPYVSPIQIQSHSVQAPQIYPYAMSTVNQGKYPRSKGAVVPPRPDHSSSAPPMLQPTQSAAGPPLVASPYSQSYLQYGQVIPAMTHYPGQPVYSMLQSGARMLSSGGHPQTLGPPGPQYPGQTEGPPVPQQGMYAPQSFSHHSGAMHPPQPSSTPTGSQPPPQHPAPSPGQSGQSGPQPQSLFHSGPLSAPTPPNLPPGHSSPQASYPIQGYSLQGHQPLPHQYPSLGQLTQAHVSNALPGPHHSAGHGPPPVMLLHAPPPPPQQGPGSAPQHPQHGPPPQQGPHQHYAYIGHPQAVQVQTHPPQQLPFHPPGN</sequence>
<feature type="compositionally biased region" description="Low complexity" evidence="2">
    <location>
        <begin position="377"/>
        <end position="390"/>
    </location>
</feature>
<name>A0AAY4EUZ0_9TELE</name>